<evidence type="ECO:0000313" key="4">
    <source>
        <dbReference type="Proteomes" id="UP000651208"/>
    </source>
</evidence>
<dbReference type="PROSITE" id="PS50966">
    <property type="entry name" value="ZF_SWIM"/>
    <property type="match status" value="1"/>
</dbReference>
<comment type="caution">
    <text evidence="3">The sequence shown here is derived from an EMBL/GenBank/DDBJ whole genome shotgun (WGS) entry which is preliminary data.</text>
</comment>
<dbReference type="Proteomes" id="UP000651208">
    <property type="component" value="Unassembled WGS sequence"/>
</dbReference>
<dbReference type="EMBL" id="JABURY010000010">
    <property type="protein sequence ID" value="MBC9130631.1"/>
    <property type="molecule type" value="Genomic_DNA"/>
</dbReference>
<feature type="domain" description="SWIM-type" evidence="2">
    <location>
        <begin position="53"/>
        <end position="86"/>
    </location>
</feature>
<keyword evidence="1" id="KW-0863">Zinc-finger</keyword>
<keyword evidence="1" id="KW-0479">Metal-binding</keyword>
<accession>A0ABR7QWP9</accession>
<dbReference type="InterPro" id="IPR007527">
    <property type="entry name" value="Znf_SWIM"/>
</dbReference>
<evidence type="ECO:0000259" key="2">
    <source>
        <dbReference type="PROSITE" id="PS50966"/>
    </source>
</evidence>
<name>A0ABR7QWP9_9GAMM</name>
<evidence type="ECO:0000313" key="3">
    <source>
        <dbReference type="EMBL" id="MBC9130631.1"/>
    </source>
</evidence>
<keyword evidence="4" id="KW-1185">Reference proteome</keyword>
<gene>
    <name evidence="3" type="ORF">FcAc13_04830</name>
</gene>
<sequence>MSWYKVYLNYDQDALAMYANIGLIRRARKDIEANKITLIEQQHEAMTFAVDGQNVTLSSQGIHNASCDCPAHGHCKHIIGAVLWLQANTDRLALESQSAIDVISNDQQPSQQVRATVDVISEILSLDVKKLLKNFGKADIRLAYQLVFDWQEQNSISIQQQDGQLRFSIAESSTPIIYMAGAGFNGMISELPAKQKKAVHLALIAYLFQQHQQAWAWPEDLANTQNDIGRLSSDEMALLEQIESYIHALIHHGLFHVTHSQAKQIQLLNMSARSQGLPRLAAMLRHLCKLVELMADRHFSVDEQDILLFLAQLSGYINMLLNHQGQQLSVLRGQLKRNYQTEKQTLDLLPLGGNWWQSRTGSLGATFYFWDKKQQQYYETTIARTNRSESNFNQHSIWDTASLWQMMPSALMTHAFTLDHPRLSVEGKLASSGSKVTLQKTSWQHQDYEQFKAKVGFNNWSELSHYLQKNTVDNTLLNEVIFIHITNFEQPKFDEVAQSLIWCVEDNQQNQLLLRIFWYGQQQKRLDLLHIFLKAGNRPLTVLVKCIRNDNCLDLEPFALLYKPSLDGDINTFSLDFNNIEQVQKDKSILSKLLARFKLSAASNTKFKPTHYMQNTLSTMIIQPLLNLLQSLTCSGRLELATYHKSRLIQLKNDCNTLGLTTLSEVLDKIGQNQQVNIDHILQAVYLCNLISRSHYELPIKLNV</sequence>
<reference evidence="3 4" key="1">
    <citation type="submission" date="2020-06" db="EMBL/GenBank/DDBJ databases">
        <title>Frischella cerana isolated from Apis cerana gut homogenate.</title>
        <authorList>
            <person name="Wolter L.A."/>
            <person name="Suenami S."/>
            <person name="Miyazaki R."/>
        </authorList>
    </citation>
    <scope>NUCLEOTIDE SEQUENCE [LARGE SCALE GENOMIC DNA]</scope>
    <source>
        <strain evidence="3 4">Ac13</strain>
    </source>
</reference>
<dbReference type="RefSeq" id="WP_187755070.1">
    <property type="nucleotide sequence ID" value="NZ_JABURY010000010.1"/>
</dbReference>
<organism evidence="3 4">
    <name type="scientific">Frischella japonica</name>
    <dbReference type="NCBI Taxonomy" id="2741544"/>
    <lineage>
        <taxon>Bacteria</taxon>
        <taxon>Pseudomonadati</taxon>
        <taxon>Pseudomonadota</taxon>
        <taxon>Gammaproteobacteria</taxon>
        <taxon>Orbales</taxon>
        <taxon>Orbaceae</taxon>
        <taxon>Frischella</taxon>
    </lineage>
</organism>
<evidence type="ECO:0000256" key="1">
    <source>
        <dbReference type="PROSITE-ProRule" id="PRU00325"/>
    </source>
</evidence>
<keyword evidence="1" id="KW-0862">Zinc</keyword>
<protein>
    <recommendedName>
        <fullName evidence="2">SWIM-type domain-containing protein</fullName>
    </recommendedName>
</protein>
<proteinExistence type="predicted"/>